<evidence type="ECO:0000313" key="1">
    <source>
        <dbReference type="EMBL" id="OTZ29059.1"/>
    </source>
</evidence>
<dbReference type="EMBL" id="NFEA01000033">
    <property type="protein sequence ID" value="OTZ33813.1"/>
    <property type="molecule type" value="Genomic_DNA"/>
</dbReference>
<evidence type="ECO:0000313" key="4">
    <source>
        <dbReference type="EMBL" id="OTZ37283.1"/>
    </source>
</evidence>
<dbReference type="EMBL" id="NFEA01000029">
    <property type="protein sequence ID" value="OTZ34117.1"/>
    <property type="molecule type" value="Genomic_DNA"/>
</dbReference>
<dbReference type="AlphaFoldDB" id="A0A9X6G608"/>
<accession>A0A9X6G608</accession>
<dbReference type="EMBL" id="NFEA01000015">
    <property type="protein sequence ID" value="OTZ37283.1"/>
    <property type="molecule type" value="Genomic_DNA"/>
</dbReference>
<name>A0A9X6G608_BACUD</name>
<dbReference type="Proteomes" id="UP000195217">
    <property type="component" value="Unassembled WGS sequence"/>
</dbReference>
<reference evidence="3 5" key="1">
    <citation type="submission" date="2016-10" db="EMBL/GenBank/DDBJ databases">
        <title>Comparative genomics of Bacillus thuringiensis reveals a path to pathogens against multiple invertebrate hosts.</title>
        <authorList>
            <person name="Zheng J."/>
            <person name="Gao Q."/>
            <person name="Liu H."/>
            <person name="Peng D."/>
            <person name="Ruan L."/>
            <person name="Sun M."/>
        </authorList>
    </citation>
    <scope>NUCLEOTIDE SEQUENCE [LARGE SCALE GENOMIC DNA]</scope>
    <source>
        <strain evidence="3">BGSC 4M3</strain>
    </source>
</reference>
<evidence type="ECO:0000313" key="5">
    <source>
        <dbReference type="Proteomes" id="UP000195217"/>
    </source>
</evidence>
<sequence length="89" mass="10626">MELVVSKENLKRLVSMKVEEIKNTFFDEIEEIKSTEIIDENGETIFFIYVYDDTNSMTSIKCDKRGWEAQWGNYTPVYVKMTIEWIMCH</sequence>
<proteinExistence type="predicted"/>
<evidence type="ECO:0000313" key="2">
    <source>
        <dbReference type="EMBL" id="OTZ33813.1"/>
    </source>
</evidence>
<organism evidence="3 5">
    <name type="scientific">Bacillus thuringiensis subsp. darmstadiensis</name>
    <dbReference type="NCBI Taxonomy" id="132264"/>
    <lineage>
        <taxon>Bacteria</taxon>
        <taxon>Bacillati</taxon>
        <taxon>Bacillota</taxon>
        <taxon>Bacilli</taxon>
        <taxon>Bacillales</taxon>
        <taxon>Bacillaceae</taxon>
        <taxon>Bacillus</taxon>
        <taxon>Bacillus cereus group</taxon>
    </lineage>
</organism>
<dbReference type="EMBL" id="NFEA01000049">
    <property type="protein sequence ID" value="OTZ29059.1"/>
    <property type="molecule type" value="Genomic_DNA"/>
</dbReference>
<comment type="caution">
    <text evidence="3">The sequence shown here is derived from an EMBL/GenBank/DDBJ whole genome shotgun (WGS) entry which is preliminary data.</text>
</comment>
<dbReference type="RefSeq" id="WP_013141879.1">
    <property type="nucleotide sequence ID" value="NZ_NFEA01000015.1"/>
</dbReference>
<evidence type="ECO:0000313" key="3">
    <source>
        <dbReference type="EMBL" id="OTZ34117.1"/>
    </source>
</evidence>
<gene>
    <name evidence="4" type="ORF">BK761_03515</name>
    <name evidence="3" type="ORF">BK761_11350</name>
    <name evidence="2" type="ORF">BK761_12545</name>
    <name evidence="1" type="ORF">BK761_29345</name>
</gene>
<protein>
    <submittedName>
        <fullName evidence="3">Uncharacterized protein</fullName>
    </submittedName>
</protein>